<proteinExistence type="predicted"/>
<reference evidence="1" key="1">
    <citation type="journal article" date="2020" name="Stud. Mycol.">
        <title>101 Dothideomycetes genomes: a test case for predicting lifestyles and emergence of pathogens.</title>
        <authorList>
            <person name="Haridas S."/>
            <person name="Albert R."/>
            <person name="Binder M."/>
            <person name="Bloem J."/>
            <person name="Labutti K."/>
            <person name="Salamov A."/>
            <person name="Andreopoulos B."/>
            <person name="Baker S."/>
            <person name="Barry K."/>
            <person name="Bills G."/>
            <person name="Bluhm B."/>
            <person name="Cannon C."/>
            <person name="Castanera R."/>
            <person name="Culley D."/>
            <person name="Daum C."/>
            <person name="Ezra D."/>
            <person name="Gonzalez J."/>
            <person name="Henrissat B."/>
            <person name="Kuo A."/>
            <person name="Liang C."/>
            <person name="Lipzen A."/>
            <person name="Lutzoni F."/>
            <person name="Magnuson J."/>
            <person name="Mondo S."/>
            <person name="Nolan M."/>
            <person name="Ohm R."/>
            <person name="Pangilinan J."/>
            <person name="Park H.-J."/>
            <person name="Ramirez L."/>
            <person name="Alfaro M."/>
            <person name="Sun H."/>
            <person name="Tritt A."/>
            <person name="Yoshinaga Y."/>
            <person name="Zwiers L.-H."/>
            <person name="Turgeon B."/>
            <person name="Goodwin S."/>
            <person name="Spatafora J."/>
            <person name="Crous P."/>
            <person name="Grigoriev I."/>
        </authorList>
    </citation>
    <scope>NUCLEOTIDE SEQUENCE</scope>
    <source>
        <strain evidence="1">ATCC 200398</strain>
    </source>
</reference>
<name>A0ACB6RB86_9PLEO</name>
<evidence type="ECO:0000313" key="1">
    <source>
        <dbReference type="EMBL" id="KAF2476357.1"/>
    </source>
</evidence>
<gene>
    <name evidence="1" type="ORF">BDR25DRAFT_65400</name>
</gene>
<accession>A0ACB6RB86</accession>
<organism evidence="1 2">
    <name type="scientific">Lindgomyces ingoldianus</name>
    <dbReference type="NCBI Taxonomy" id="673940"/>
    <lineage>
        <taxon>Eukaryota</taxon>
        <taxon>Fungi</taxon>
        <taxon>Dikarya</taxon>
        <taxon>Ascomycota</taxon>
        <taxon>Pezizomycotina</taxon>
        <taxon>Dothideomycetes</taxon>
        <taxon>Pleosporomycetidae</taxon>
        <taxon>Pleosporales</taxon>
        <taxon>Lindgomycetaceae</taxon>
        <taxon>Lindgomyces</taxon>
    </lineage>
</organism>
<protein>
    <submittedName>
        <fullName evidence="1">Uncharacterized protein</fullName>
    </submittedName>
</protein>
<sequence>MINQVDIFIKYALRSLGLQPQPGSPIPSPSDSLQTRPLPKRGPAQPAISGNCEVYERQASSLLMSRLPLELRNMIWERVLGGNYIHMYWRDRDTLLGFICEEQKQCISLAHSSESNVPWDSAVTIKDEDIDQGKGWMGLLLSCRAVYFEASKILYSTNTFDFTDHWLNLNYLPWLLPISALTTITQITMTCHGVQLPSAYLDFQLWKRTWETLFLCKALRYLHVELVPVAAHTTLATKTLMAAAEDEYLEPLRAVCGMGIKVFELVLPFEEKEDGRVRGELVGCKIIRV</sequence>
<comment type="caution">
    <text evidence="1">The sequence shown here is derived from an EMBL/GenBank/DDBJ whole genome shotgun (WGS) entry which is preliminary data.</text>
</comment>
<keyword evidence="2" id="KW-1185">Reference proteome</keyword>
<evidence type="ECO:0000313" key="2">
    <source>
        <dbReference type="Proteomes" id="UP000799755"/>
    </source>
</evidence>
<dbReference type="EMBL" id="MU003494">
    <property type="protein sequence ID" value="KAF2476357.1"/>
    <property type="molecule type" value="Genomic_DNA"/>
</dbReference>
<dbReference type="Proteomes" id="UP000799755">
    <property type="component" value="Unassembled WGS sequence"/>
</dbReference>